<dbReference type="GO" id="GO:0004190">
    <property type="term" value="F:aspartic-type endopeptidase activity"/>
    <property type="evidence" value="ECO:0007669"/>
    <property type="project" value="InterPro"/>
</dbReference>
<organism evidence="3 4">
    <name type="scientific">Thalassococcus halodurans</name>
    <dbReference type="NCBI Taxonomy" id="373675"/>
    <lineage>
        <taxon>Bacteria</taxon>
        <taxon>Pseudomonadati</taxon>
        <taxon>Pseudomonadota</taxon>
        <taxon>Alphaproteobacteria</taxon>
        <taxon>Rhodobacterales</taxon>
        <taxon>Roseobacteraceae</taxon>
        <taxon>Thalassococcus</taxon>
    </lineage>
</organism>
<feature type="transmembrane region" description="Helical" evidence="1">
    <location>
        <begin position="103"/>
        <end position="122"/>
    </location>
</feature>
<evidence type="ECO:0000259" key="2">
    <source>
        <dbReference type="Pfam" id="PF01478"/>
    </source>
</evidence>
<feature type="domain" description="Prepilin type IV endopeptidase peptidase" evidence="2">
    <location>
        <begin position="3"/>
        <end position="80"/>
    </location>
</feature>
<reference evidence="3 4" key="1">
    <citation type="submission" date="2016-10" db="EMBL/GenBank/DDBJ databases">
        <authorList>
            <person name="de Groot N.N."/>
        </authorList>
    </citation>
    <scope>NUCLEOTIDE SEQUENCE [LARGE SCALE GENOMIC DNA]</scope>
    <source>
        <strain evidence="3 4">DSM 26915</strain>
    </source>
</reference>
<protein>
    <submittedName>
        <fullName evidence="3">Prepilin peptidase CpaA</fullName>
    </submittedName>
</protein>
<dbReference type="GO" id="GO:0016020">
    <property type="term" value="C:membrane"/>
    <property type="evidence" value="ECO:0007669"/>
    <property type="project" value="InterPro"/>
</dbReference>
<keyword evidence="1" id="KW-0812">Transmembrane</keyword>
<feature type="transmembrane region" description="Helical" evidence="1">
    <location>
        <begin position="12"/>
        <end position="41"/>
    </location>
</feature>
<evidence type="ECO:0000313" key="4">
    <source>
        <dbReference type="Proteomes" id="UP000236752"/>
    </source>
</evidence>
<dbReference type="EMBL" id="FNUZ01000008">
    <property type="protein sequence ID" value="SEG62666.1"/>
    <property type="molecule type" value="Genomic_DNA"/>
</dbReference>
<gene>
    <name evidence="3" type="ORF">SAMN04488045_3688</name>
</gene>
<dbReference type="InterPro" id="IPR000045">
    <property type="entry name" value="Prepilin_IV_endopep_pep"/>
</dbReference>
<dbReference type="Gene3D" id="1.20.120.1220">
    <property type="match status" value="1"/>
</dbReference>
<accession>A0A1H6BR28</accession>
<keyword evidence="1" id="KW-1133">Transmembrane helix</keyword>
<proteinExistence type="predicted"/>
<dbReference type="Pfam" id="PF01478">
    <property type="entry name" value="Peptidase_A24"/>
    <property type="match status" value="1"/>
</dbReference>
<evidence type="ECO:0000256" key="1">
    <source>
        <dbReference type="SAM" id="Phobius"/>
    </source>
</evidence>
<name>A0A1H6BR28_9RHOB</name>
<feature type="transmembrane region" description="Helical" evidence="1">
    <location>
        <begin position="53"/>
        <end position="82"/>
    </location>
</feature>
<keyword evidence="1" id="KW-0472">Membrane</keyword>
<evidence type="ECO:0000313" key="3">
    <source>
        <dbReference type="EMBL" id="SEG62666.1"/>
    </source>
</evidence>
<sequence length="123" mass="13535">MVLLLLAQYFVWASLTGFATIIGDLVAGTVLFLIALISWLFRMMGAGDVKLYVALGMFIGFDHLSLYVVLLFLISVVFVVLIRLSKFVNLGPRMNEIRTSGKAPYAVPMCFAAIPAILVRTFA</sequence>
<keyword evidence="4" id="KW-1185">Reference proteome</keyword>
<dbReference type="AlphaFoldDB" id="A0A1H6BR28"/>
<dbReference type="Proteomes" id="UP000236752">
    <property type="component" value="Unassembled WGS sequence"/>
</dbReference>